<dbReference type="InterPro" id="IPR050303">
    <property type="entry name" value="GatZ_KbaZ_carbometab"/>
</dbReference>
<name>A0A411ZPI2_9FIRM</name>
<accession>A0A411ZPI2</accession>
<protein>
    <submittedName>
        <fullName evidence="2">PTS system mannose/fructose/sorbose family transporter subunit IID</fullName>
    </submittedName>
</protein>
<dbReference type="EMBL" id="QRST01000013">
    <property type="protein sequence ID" value="RGQ04675.1"/>
    <property type="molecule type" value="Genomic_DNA"/>
</dbReference>
<feature type="transmembrane region" description="Helical" evidence="1">
    <location>
        <begin position="224"/>
        <end position="242"/>
    </location>
</feature>
<evidence type="ECO:0000313" key="3">
    <source>
        <dbReference type="Proteomes" id="UP000284662"/>
    </source>
</evidence>
<feature type="transmembrane region" description="Helical" evidence="1">
    <location>
        <begin position="184"/>
        <end position="204"/>
    </location>
</feature>
<dbReference type="InterPro" id="IPR004704">
    <property type="entry name" value="PTS_IID_man"/>
</dbReference>
<reference evidence="2 3" key="1">
    <citation type="submission" date="2018-08" db="EMBL/GenBank/DDBJ databases">
        <title>A genome reference for cultivated species of the human gut microbiota.</title>
        <authorList>
            <person name="Zou Y."/>
            <person name="Xue W."/>
            <person name="Luo G."/>
        </authorList>
    </citation>
    <scope>NUCLEOTIDE SEQUENCE [LARGE SCALE GENOMIC DNA]</scope>
    <source>
        <strain evidence="2 3">AF29-2</strain>
    </source>
</reference>
<keyword evidence="1" id="KW-0472">Membrane</keyword>
<organism evidence="2 3">
    <name type="scientific">Megamonas rupellensis</name>
    <dbReference type="NCBI Taxonomy" id="491921"/>
    <lineage>
        <taxon>Bacteria</taxon>
        <taxon>Bacillati</taxon>
        <taxon>Bacillota</taxon>
        <taxon>Negativicutes</taxon>
        <taxon>Selenomonadales</taxon>
        <taxon>Selenomonadaceae</taxon>
        <taxon>Megamonas</taxon>
    </lineage>
</organism>
<proteinExistence type="predicted"/>
<dbReference type="PANTHER" id="PTHR32502:SF23">
    <property type="entry name" value="TRANSPORT PROTEIN, PTS SYSTEM"/>
    <property type="match status" value="1"/>
</dbReference>
<dbReference type="PROSITE" id="PS51108">
    <property type="entry name" value="PTS_EIID"/>
    <property type="match status" value="1"/>
</dbReference>
<feature type="transmembrane region" description="Helical" evidence="1">
    <location>
        <begin position="249"/>
        <end position="268"/>
    </location>
</feature>
<evidence type="ECO:0000256" key="1">
    <source>
        <dbReference type="SAM" id="Phobius"/>
    </source>
</evidence>
<gene>
    <name evidence="2" type="ORF">DWZ11_07615</name>
</gene>
<dbReference type="AlphaFoldDB" id="A0A411ZPI2"/>
<dbReference type="PANTHER" id="PTHR32502">
    <property type="entry name" value="N-ACETYLGALACTOSAMINE PERMEASE II COMPONENT-RELATED"/>
    <property type="match status" value="1"/>
</dbReference>
<feature type="transmembrane region" description="Helical" evidence="1">
    <location>
        <begin position="136"/>
        <end position="157"/>
    </location>
</feature>
<evidence type="ECO:0000313" key="2">
    <source>
        <dbReference type="EMBL" id="RGQ04675.1"/>
    </source>
</evidence>
<dbReference type="Pfam" id="PF03613">
    <property type="entry name" value="EIID-AGA"/>
    <property type="match status" value="1"/>
</dbReference>
<dbReference type="RefSeq" id="WP_091693355.1">
    <property type="nucleotide sequence ID" value="NZ_NAKQ01000002.1"/>
</dbReference>
<keyword evidence="1" id="KW-1133">Transmembrane helix</keyword>
<dbReference type="Proteomes" id="UP000284662">
    <property type="component" value="Unassembled WGS sequence"/>
</dbReference>
<keyword evidence="1" id="KW-0812">Transmembrane</keyword>
<sequence>MEKKLTNKDLWKIFWNQMTIRTCNNYERQQNAGFTQAMMPAIEKLYDTEEKKQEAYERHMEYFLTNDITSAIPVGISAAMEEENANNDDFDGSIVTDIKTALMGPLAGLGDSLLNGTARPILASLAISFIQSGLGWFGPLFFVLGMCVVSLGTRYVGVFQGYSQGIKLLDTIQNSGLIDKITDLASLAAFMIVGGFIPALVVITTPISIGSGESVLVLQDTLDSLMPGFLGLMYTLLMYILITKKKISATILIFSTMIIGVAGTYLGILG</sequence>
<dbReference type="GO" id="GO:0009401">
    <property type="term" value="P:phosphoenolpyruvate-dependent sugar phosphotransferase system"/>
    <property type="evidence" value="ECO:0007669"/>
    <property type="project" value="InterPro"/>
</dbReference>
<comment type="caution">
    <text evidence="2">The sequence shown here is derived from an EMBL/GenBank/DDBJ whole genome shotgun (WGS) entry which is preliminary data.</text>
</comment>
<dbReference type="GO" id="GO:0005886">
    <property type="term" value="C:plasma membrane"/>
    <property type="evidence" value="ECO:0007669"/>
    <property type="project" value="TreeGrafter"/>
</dbReference>